<protein>
    <submittedName>
        <fullName evidence="2">Uncharacterized protein</fullName>
    </submittedName>
</protein>
<keyword evidence="3" id="KW-1185">Reference proteome</keyword>
<evidence type="ECO:0000313" key="3">
    <source>
        <dbReference type="Proteomes" id="UP000054359"/>
    </source>
</evidence>
<feature type="region of interest" description="Disordered" evidence="1">
    <location>
        <begin position="146"/>
        <end position="191"/>
    </location>
</feature>
<feature type="compositionally biased region" description="Low complexity" evidence="1">
    <location>
        <begin position="99"/>
        <end position="111"/>
    </location>
</feature>
<dbReference type="Proteomes" id="UP000054359">
    <property type="component" value="Unassembled WGS sequence"/>
</dbReference>
<organism evidence="2 3">
    <name type="scientific">Stegodyphus mimosarum</name>
    <name type="common">African social velvet spider</name>
    <dbReference type="NCBI Taxonomy" id="407821"/>
    <lineage>
        <taxon>Eukaryota</taxon>
        <taxon>Metazoa</taxon>
        <taxon>Ecdysozoa</taxon>
        <taxon>Arthropoda</taxon>
        <taxon>Chelicerata</taxon>
        <taxon>Arachnida</taxon>
        <taxon>Araneae</taxon>
        <taxon>Araneomorphae</taxon>
        <taxon>Entelegynae</taxon>
        <taxon>Eresoidea</taxon>
        <taxon>Eresidae</taxon>
        <taxon>Stegodyphus</taxon>
    </lineage>
</organism>
<reference evidence="2 3" key="1">
    <citation type="submission" date="2013-11" db="EMBL/GenBank/DDBJ databases">
        <title>Genome sequencing of Stegodyphus mimosarum.</title>
        <authorList>
            <person name="Bechsgaard J."/>
        </authorList>
    </citation>
    <scope>NUCLEOTIDE SEQUENCE [LARGE SCALE GENOMIC DNA]</scope>
</reference>
<dbReference type="EMBL" id="KK119099">
    <property type="protein sequence ID" value="KFM74733.1"/>
    <property type="molecule type" value="Genomic_DNA"/>
</dbReference>
<feature type="region of interest" description="Disordered" evidence="1">
    <location>
        <begin position="99"/>
        <end position="118"/>
    </location>
</feature>
<feature type="compositionally biased region" description="Basic and acidic residues" evidence="1">
    <location>
        <begin position="159"/>
        <end position="174"/>
    </location>
</feature>
<evidence type="ECO:0000256" key="1">
    <source>
        <dbReference type="SAM" id="MobiDB-lite"/>
    </source>
</evidence>
<feature type="compositionally biased region" description="Low complexity" evidence="1">
    <location>
        <begin position="32"/>
        <end position="58"/>
    </location>
</feature>
<evidence type="ECO:0000313" key="2">
    <source>
        <dbReference type="EMBL" id="KFM74733.1"/>
    </source>
</evidence>
<feature type="region of interest" description="Disordered" evidence="1">
    <location>
        <begin position="1"/>
        <end position="77"/>
    </location>
</feature>
<feature type="non-terminal residue" evidence="2">
    <location>
        <position position="191"/>
    </location>
</feature>
<gene>
    <name evidence="2" type="ORF">X975_21184</name>
</gene>
<accession>A0A087UBJ4</accession>
<proteinExistence type="predicted"/>
<feature type="compositionally biased region" description="Pro residues" evidence="1">
    <location>
        <begin position="7"/>
        <end position="31"/>
    </location>
</feature>
<sequence length="191" mass="20452">MATKPWQPLPPPPMFPGPLPRPQLRPPPLPPHSELLKPSLPPHSELLKPSVPSHSESLQPPPLPHPELLKPPALTADLLQPPPLPPILSVPMTLAGPSVAASTTSTSESVSQNNLNIPSKPQFCNTFGSVNVESFLQKLVAAGIIGNKSKESSTTTACEDTKDSEKQSEDKNDALLETEPIPEIEFTTKSL</sequence>
<name>A0A087UBJ4_STEMI</name>
<feature type="compositionally biased region" description="Low complexity" evidence="1">
    <location>
        <begin position="177"/>
        <end position="191"/>
    </location>
</feature>
<dbReference type="AlphaFoldDB" id="A0A087UBJ4"/>